<organism evidence="2 3">
    <name type="scientific">Algoriphagus antarcticus</name>
    <dbReference type="NCBI Taxonomy" id="238540"/>
    <lineage>
        <taxon>Bacteria</taxon>
        <taxon>Pseudomonadati</taxon>
        <taxon>Bacteroidota</taxon>
        <taxon>Cytophagia</taxon>
        <taxon>Cytophagales</taxon>
        <taxon>Cyclobacteriaceae</taxon>
        <taxon>Algoriphagus</taxon>
    </lineage>
</organism>
<evidence type="ECO:0000259" key="1">
    <source>
        <dbReference type="Pfam" id="PF10091"/>
    </source>
</evidence>
<accession>A0A3E0D4G2</accession>
<dbReference type="PIRSF" id="PIRSF028431">
    <property type="entry name" value="UCP028431"/>
    <property type="match status" value="1"/>
</dbReference>
<feature type="domain" description="Glycoamylase-like" evidence="1">
    <location>
        <begin position="196"/>
        <end position="428"/>
    </location>
</feature>
<dbReference type="AlphaFoldDB" id="A0A3E0D4G2"/>
<reference evidence="2 3" key="1">
    <citation type="submission" date="2018-08" db="EMBL/GenBank/DDBJ databases">
        <title>Genomic Encyclopedia of Archaeal and Bacterial Type Strains, Phase II (KMG-II): from individual species to whole genera.</title>
        <authorList>
            <person name="Goeker M."/>
        </authorList>
    </citation>
    <scope>NUCLEOTIDE SEQUENCE [LARGE SCALE GENOMIC DNA]</scope>
    <source>
        <strain evidence="2 3">DSM 15986</strain>
    </source>
</reference>
<sequence>MIQPLRSKRLQKVNPQGTDTEMIDLLQRETFGYFLKEVNGNTALIADKSQPGSPSSIAAVGMGLSCYVVGIERGYISRDEAIRRTLTVLKFFHTSNQCTAVEATGYKGFYYHFLDMQTGKRALKSELSTIDTAILLAGALTARNYFSGENKSETEIRTIADELYARVDWQWALNGRDSVAHGWKPESGFLRFRWDKKYSEAHIMYIMALGSPTFPINPAIYKKWIATFEFKKLYEIEYLYAGPLFIHQMSHIWLDFKGISDELNKKIGVDYFENSRRATLVQQQYAIENPLGFAHYCENCWGFTASDGPGPSKRIINGISRKFFDYKARGIPFGPDDGTISPWAVAASLPFAPKLVLSTIRHAIERHDFEKHGEYGFDASFNPTFPVKGTHPTVWFSPWKFGLNQGPVILMIENYKSGLIWNQMKKSPPIIKGLRLAGFTGGWLA</sequence>
<name>A0A3E0D4G2_9BACT</name>
<proteinExistence type="predicted"/>
<dbReference type="Gene3D" id="1.50.10.140">
    <property type="match status" value="1"/>
</dbReference>
<comment type="caution">
    <text evidence="2">The sequence shown here is derived from an EMBL/GenBank/DDBJ whole genome shotgun (WGS) entry which is preliminary data.</text>
</comment>
<gene>
    <name evidence="2" type="ORF">C8N25_14013</name>
</gene>
<dbReference type="EMBL" id="QUNF01000040">
    <property type="protein sequence ID" value="REG77599.1"/>
    <property type="molecule type" value="Genomic_DNA"/>
</dbReference>
<dbReference type="Proteomes" id="UP000256405">
    <property type="component" value="Unassembled WGS sequence"/>
</dbReference>
<dbReference type="Pfam" id="PF10091">
    <property type="entry name" value="Glycoamylase"/>
    <property type="match status" value="1"/>
</dbReference>
<protein>
    <recommendedName>
        <fullName evidence="1">Glycoamylase-like domain-containing protein</fullName>
    </recommendedName>
</protein>
<evidence type="ECO:0000313" key="2">
    <source>
        <dbReference type="EMBL" id="REG77599.1"/>
    </source>
</evidence>
<dbReference type="InterPro" id="IPR019282">
    <property type="entry name" value="Glycoamylase-like_cons_dom"/>
</dbReference>
<keyword evidence="3" id="KW-1185">Reference proteome</keyword>
<dbReference type="InterPro" id="IPR016883">
    <property type="entry name" value="UCP028431"/>
</dbReference>
<evidence type="ECO:0000313" key="3">
    <source>
        <dbReference type="Proteomes" id="UP000256405"/>
    </source>
</evidence>